<reference evidence="1 2" key="1">
    <citation type="submission" date="2022-02" db="EMBL/GenBank/DDBJ databases">
        <title>Uncovering new skin microbiome diversity through culturing and metagenomics.</title>
        <authorList>
            <person name="Conlan S."/>
            <person name="Deming C."/>
            <person name="Nisc Comparative Sequencing Program N."/>
            <person name="Segre J.A."/>
        </authorList>
    </citation>
    <scope>NUCLEOTIDE SEQUENCE [LARGE SCALE GENOMIC DNA]</scope>
    <source>
        <strain evidence="1 2">ACRQZ</strain>
    </source>
</reference>
<accession>A0ABS9Q161</accession>
<evidence type="ECO:0000313" key="2">
    <source>
        <dbReference type="Proteomes" id="UP001521931"/>
    </source>
</evidence>
<proteinExistence type="predicted"/>
<dbReference type="EMBL" id="JAKRCV010000015">
    <property type="protein sequence ID" value="MCG7321617.1"/>
    <property type="molecule type" value="Genomic_DNA"/>
</dbReference>
<protein>
    <recommendedName>
        <fullName evidence="3">Integrase</fullName>
    </recommendedName>
</protein>
<keyword evidence="2" id="KW-1185">Reference proteome</keyword>
<dbReference type="RefSeq" id="WP_239263414.1">
    <property type="nucleotide sequence ID" value="NZ_JAKRCV010000015.1"/>
</dbReference>
<evidence type="ECO:0000313" key="1">
    <source>
        <dbReference type="EMBL" id="MCG7321617.1"/>
    </source>
</evidence>
<evidence type="ECO:0008006" key="3">
    <source>
        <dbReference type="Google" id="ProtNLM"/>
    </source>
</evidence>
<organism evidence="1 2">
    <name type="scientific">Arsenicicoccus bolidensis</name>
    <dbReference type="NCBI Taxonomy" id="229480"/>
    <lineage>
        <taxon>Bacteria</taxon>
        <taxon>Bacillati</taxon>
        <taxon>Actinomycetota</taxon>
        <taxon>Actinomycetes</taxon>
        <taxon>Micrococcales</taxon>
        <taxon>Intrasporangiaceae</taxon>
        <taxon>Arsenicicoccus</taxon>
    </lineage>
</organism>
<dbReference type="Proteomes" id="UP001521931">
    <property type="component" value="Unassembled WGS sequence"/>
</dbReference>
<name>A0ABS9Q161_9MICO</name>
<sequence>MLDHASAAMTLDVYAELFPDDLDAVGRSLNALVPSQGVPQMCHNGPSAALDVLAIDPKRGL</sequence>
<comment type="caution">
    <text evidence="1">The sequence shown here is derived from an EMBL/GenBank/DDBJ whole genome shotgun (WGS) entry which is preliminary data.</text>
</comment>
<gene>
    <name evidence="1" type="ORF">MHL29_06885</name>
</gene>